<comment type="caution">
    <text evidence="2">The sequence shown here is derived from an EMBL/GenBank/DDBJ whole genome shotgun (WGS) entry which is preliminary data.</text>
</comment>
<feature type="domain" description="YgjP-like metallopeptidase" evidence="1">
    <location>
        <begin position="113"/>
        <end position="217"/>
    </location>
</feature>
<dbReference type="EMBL" id="JABBCP010000002">
    <property type="protein sequence ID" value="NMF55360.1"/>
    <property type="molecule type" value="Genomic_DNA"/>
</dbReference>
<dbReference type="AlphaFoldDB" id="A0A7X9UBB6"/>
<organism evidence="2 3">
    <name type="scientific">Collinsella acetigenes</name>
    <dbReference type="NCBI Taxonomy" id="2713419"/>
    <lineage>
        <taxon>Bacteria</taxon>
        <taxon>Bacillati</taxon>
        <taxon>Actinomycetota</taxon>
        <taxon>Coriobacteriia</taxon>
        <taxon>Coriobacteriales</taxon>
        <taxon>Coriobacteriaceae</taxon>
        <taxon>Collinsella</taxon>
    </lineage>
</organism>
<dbReference type="InterPro" id="IPR053136">
    <property type="entry name" value="UTP_pyrophosphatase-like"/>
</dbReference>
<proteinExistence type="predicted"/>
<dbReference type="PANTHER" id="PTHR30399">
    <property type="entry name" value="UNCHARACTERIZED PROTEIN YGJP"/>
    <property type="match status" value="1"/>
</dbReference>
<sequence>MNRLKGEGVKPSSHCVHHAGRDVPVLVERKRVKNFNLHVRADASVFCSAPNAASSKQIDDFLTRHASWIVRHVERAEQAARMQPRRDEPTCDGLIPLWGELVDAAEVIPNATTLQQLYRLELERALPRIVGRIEATMGIHAERWSLRTMKSRWGSCTPARKTIRINTQLAAYPPLCLEMVVTHELVHLMEPSHNARFHALLDTYCPSNREASRILRKSPLEAVNMTRGAELNCCSAPR</sequence>
<reference evidence="2 3" key="1">
    <citation type="submission" date="2020-04" db="EMBL/GenBank/DDBJ databases">
        <title>Collinsella sp. KGMB02528 nov., an anaerobic actinobacterium isolated from human feces.</title>
        <authorList>
            <person name="Han K.-I."/>
            <person name="Eom M.K."/>
            <person name="Kim J.-S."/>
            <person name="Lee K.C."/>
            <person name="Suh M.K."/>
            <person name="Park S.-H."/>
            <person name="Lee J.H."/>
            <person name="Kang S.W."/>
            <person name="Park J.-E."/>
            <person name="Oh B.S."/>
            <person name="Yu S.Y."/>
            <person name="Choi S.-H."/>
            <person name="Lee D.H."/>
            <person name="Yoon H."/>
            <person name="Kim B.-Y."/>
            <person name="Lee J.H."/>
            <person name="Lee J.-S."/>
        </authorList>
    </citation>
    <scope>NUCLEOTIDE SEQUENCE [LARGE SCALE GENOMIC DNA]</scope>
    <source>
        <strain evidence="2 3">KGMB02528</strain>
    </source>
</reference>
<feature type="domain" description="YgjP-like metallopeptidase" evidence="1">
    <location>
        <begin position="33"/>
        <end position="100"/>
    </location>
</feature>
<dbReference type="Gene3D" id="3.30.2010.10">
    <property type="entry name" value="Metalloproteases ('zincins'), catalytic domain"/>
    <property type="match status" value="1"/>
</dbReference>
<name>A0A7X9UBB6_9ACTN</name>
<dbReference type="Proteomes" id="UP000546970">
    <property type="component" value="Unassembled WGS sequence"/>
</dbReference>
<evidence type="ECO:0000313" key="2">
    <source>
        <dbReference type="EMBL" id="NMF55360.1"/>
    </source>
</evidence>
<evidence type="ECO:0000313" key="3">
    <source>
        <dbReference type="Proteomes" id="UP000546970"/>
    </source>
</evidence>
<dbReference type="PANTHER" id="PTHR30399:SF1">
    <property type="entry name" value="UTP PYROPHOSPHATASE"/>
    <property type="match status" value="1"/>
</dbReference>
<dbReference type="Pfam" id="PF01863">
    <property type="entry name" value="YgjP-like"/>
    <property type="match status" value="2"/>
</dbReference>
<evidence type="ECO:0000259" key="1">
    <source>
        <dbReference type="Pfam" id="PF01863"/>
    </source>
</evidence>
<dbReference type="CDD" id="cd07344">
    <property type="entry name" value="M48_yhfN_like"/>
    <property type="match status" value="1"/>
</dbReference>
<gene>
    <name evidence="2" type="ORF">HF320_03310</name>
</gene>
<accession>A0A7X9UBB6</accession>
<keyword evidence="3" id="KW-1185">Reference proteome</keyword>
<protein>
    <submittedName>
        <fullName evidence="2">M48 family metallopeptidase</fullName>
    </submittedName>
</protein>
<dbReference type="InterPro" id="IPR002725">
    <property type="entry name" value="YgjP-like_metallopeptidase"/>
</dbReference>